<keyword evidence="2" id="KW-1185">Reference proteome</keyword>
<organism evidence="1 2">
    <name type="scientific">Arctium lappa</name>
    <name type="common">Greater burdock</name>
    <name type="synonym">Lappa major</name>
    <dbReference type="NCBI Taxonomy" id="4217"/>
    <lineage>
        <taxon>Eukaryota</taxon>
        <taxon>Viridiplantae</taxon>
        <taxon>Streptophyta</taxon>
        <taxon>Embryophyta</taxon>
        <taxon>Tracheophyta</taxon>
        <taxon>Spermatophyta</taxon>
        <taxon>Magnoliopsida</taxon>
        <taxon>eudicotyledons</taxon>
        <taxon>Gunneridae</taxon>
        <taxon>Pentapetalae</taxon>
        <taxon>asterids</taxon>
        <taxon>campanulids</taxon>
        <taxon>Asterales</taxon>
        <taxon>Asteraceae</taxon>
        <taxon>Carduoideae</taxon>
        <taxon>Cardueae</taxon>
        <taxon>Arctiinae</taxon>
        <taxon>Arctium</taxon>
    </lineage>
</organism>
<evidence type="ECO:0000313" key="1">
    <source>
        <dbReference type="EMBL" id="KAI3670062.1"/>
    </source>
</evidence>
<comment type="caution">
    <text evidence="1">The sequence shown here is derived from an EMBL/GenBank/DDBJ whole genome shotgun (WGS) entry which is preliminary data.</text>
</comment>
<reference evidence="2" key="1">
    <citation type="journal article" date="2022" name="Mol. Ecol. Resour.">
        <title>The genomes of chicory, endive, great burdock and yacon provide insights into Asteraceae palaeo-polyploidization history and plant inulin production.</title>
        <authorList>
            <person name="Fan W."/>
            <person name="Wang S."/>
            <person name="Wang H."/>
            <person name="Wang A."/>
            <person name="Jiang F."/>
            <person name="Liu H."/>
            <person name="Zhao H."/>
            <person name="Xu D."/>
            <person name="Zhang Y."/>
        </authorList>
    </citation>
    <scope>NUCLEOTIDE SEQUENCE [LARGE SCALE GENOMIC DNA]</scope>
    <source>
        <strain evidence="2">cv. Niubang</strain>
    </source>
</reference>
<dbReference type="EMBL" id="CM042062">
    <property type="protein sequence ID" value="KAI3670062.1"/>
    <property type="molecule type" value="Genomic_DNA"/>
</dbReference>
<sequence length="866" mass="93806">MGGLLSSAKGPPPPMVLVPPLFDFPPLAARTRMLESSYNLLFGKLALRSLFEDYFDAANHFSTIFLLKPIDDRHVDLVATVSGPLDNKPEETIVGNALFRWQSDADDPHTFTDLYVSSIDPILLMRACAYYPKYGFGAFGIFPVLQKKRVSSEDYGTMGLRYGSSNLSFGVTLLPYSLGDDFPKSAWLVSKIGRLTAGVQYDPQFEKKDGAKYKNLKNWNCAVGYGLGSGSPLSPSFNFGLEFAQNSQFIASFYQHVVVQRRVKNPFEENEVIGITNYIDFGFELLTRMNDEKASNNIQDSTFNVAASWQANKNVLLKGKLGPLSSSVSLAFKSWWKPSFSFSVSAVRDRSIGKTSFGFGLRVDNVREASYERADPNFVMLTPNKEHLAEGIHWKVGKRPMLQSDVNSGNFDGVPRELRPLAKKSEAGMASHSFLSTHLSSHAPPTLHLLPARFPSPNRPPTFTFSFSRTFAPRSNLHATCIVASLRPPAHGNHSTAPDSAFNKLLDSFVVVLASVALSVSVFVTDVDSAAAFVVTPSRKLQTDELATVRLFQENTPSVVYITNLAARQDAFTLDVLEVPQGSGSGFVWDKKGHIVTNYHVIRGASDLRVTLSDQTTFDAQVVGFDQDKDVAVLRIDAPKDKLRPIPVGVSADLLVGQKVFAIGNPFGLDHTLTTGVISGLRREISSAATGRPIQDVIQTDAAINPGNSGGPLLDSSGNLIGINTAIYSPSGASSGVGFSIPVDTVGGIVDQLVQFGKVTRPILGIKFAPDQSVEQLGVSGVLVLDAPLNGPAGKAGLLSTKRDSYGRLILGDIITSVNGKKVANGSDLYRILDQCKVGETVTVEVLRGDHVEKIPVLLEPKADET</sequence>
<gene>
    <name evidence="1" type="ORF">L6452_41659</name>
</gene>
<reference evidence="1 2" key="2">
    <citation type="journal article" date="2022" name="Mol. Ecol. Resour.">
        <title>The genomes of chicory, endive, great burdock and yacon provide insights into Asteraceae paleo-polyploidization history and plant inulin production.</title>
        <authorList>
            <person name="Fan W."/>
            <person name="Wang S."/>
            <person name="Wang H."/>
            <person name="Wang A."/>
            <person name="Jiang F."/>
            <person name="Liu H."/>
            <person name="Zhao H."/>
            <person name="Xu D."/>
            <person name="Zhang Y."/>
        </authorList>
    </citation>
    <scope>NUCLEOTIDE SEQUENCE [LARGE SCALE GENOMIC DNA]</scope>
    <source>
        <strain evidence="2">cv. Niubang</strain>
    </source>
</reference>
<dbReference type="Proteomes" id="UP001055879">
    <property type="component" value="Linkage Group LG16"/>
</dbReference>
<name>A0ACB8XPV9_ARCLA</name>
<protein>
    <submittedName>
        <fullName evidence="1">Uncharacterized protein</fullName>
    </submittedName>
</protein>
<accession>A0ACB8XPV9</accession>
<proteinExistence type="predicted"/>
<evidence type="ECO:0000313" key="2">
    <source>
        <dbReference type="Proteomes" id="UP001055879"/>
    </source>
</evidence>